<feature type="domain" description="Orn/DAP/Arg decarboxylase 2 C-terminal" evidence="9">
    <location>
        <begin position="30"/>
        <end position="363"/>
    </location>
</feature>
<evidence type="ECO:0000256" key="5">
    <source>
        <dbReference type="NCBIfam" id="TIGR01048"/>
    </source>
</evidence>
<keyword evidence="4 8" id="KW-0456">Lyase</keyword>
<gene>
    <name evidence="11" type="ORF">UT27_C0002G0059</name>
</gene>
<comment type="caution">
    <text evidence="11">The sequence shown here is derived from an EMBL/GenBank/DDBJ whole genome shotgun (WGS) entry which is preliminary data.</text>
</comment>
<dbReference type="GO" id="GO:0009089">
    <property type="term" value="P:lysine biosynthetic process via diaminopimelate"/>
    <property type="evidence" value="ECO:0007669"/>
    <property type="project" value="UniProtKB-UniRule"/>
</dbReference>
<feature type="active site" description="Proton donor" evidence="6">
    <location>
        <position position="336"/>
    </location>
</feature>
<dbReference type="AlphaFoldDB" id="A0A837HSA3"/>
<dbReference type="Gene3D" id="3.20.20.10">
    <property type="entry name" value="Alanine racemase"/>
    <property type="match status" value="1"/>
</dbReference>
<dbReference type="SUPFAM" id="SSF50621">
    <property type="entry name" value="Alanine racemase C-terminal domain-like"/>
    <property type="match status" value="1"/>
</dbReference>
<protein>
    <recommendedName>
        <fullName evidence="5 8">Diaminopimelate decarboxylase</fullName>
        <ecNumber evidence="5 8">4.1.1.20</ecNumber>
    </recommendedName>
</protein>
<evidence type="ECO:0000259" key="10">
    <source>
        <dbReference type="Pfam" id="PF02784"/>
    </source>
</evidence>
<dbReference type="FunFam" id="3.20.20.10:FF:000003">
    <property type="entry name" value="Diaminopimelate decarboxylase"/>
    <property type="match status" value="1"/>
</dbReference>
<keyword evidence="8" id="KW-0457">Lysine biosynthesis</keyword>
<evidence type="ECO:0000256" key="3">
    <source>
        <dbReference type="ARBA" id="ARBA00022898"/>
    </source>
</evidence>
<dbReference type="NCBIfam" id="TIGR01048">
    <property type="entry name" value="lysA"/>
    <property type="match status" value="1"/>
</dbReference>
<organism evidence="11 12">
    <name type="scientific">Candidatus Nomurabacteria bacterium GW2011_GWD2_39_12</name>
    <dbReference type="NCBI Taxonomy" id="1618759"/>
    <lineage>
        <taxon>Bacteria</taxon>
        <taxon>Candidatus Nomuraibacteriota</taxon>
    </lineage>
</organism>
<dbReference type="Pfam" id="PF00278">
    <property type="entry name" value="Orn_DAP_Arg_deC"/>
    <property type="match status" value="1"/>
</dbReference>
<reference evidence="11 12" key="1">
    <citation type="journal article" date="2015" name="Nature">
        <title>rRNA introns, odd ribosomes, and small enigmatic genomes across a large radiation of phyla.</title>
        <authorList>
            <person name="Brown C.T."/>
            <person name="Hug L.A."/>
            <person name="Thomas B.C."/>
            <person name="Sharon I."/>
            <person name="Castelle C.J."/>
            <person name="Singh A."/>
            <person name="Wilkins M.J."/>
            <person name="Williams K.H."/>
            <person name="Banfield J.F."/>
        </authorList>
    </citation>
    <scope>NUCLEOTIDE SEQUENCE [LARGE SCALE GENOMIC DNA]</scope>
</reference>
<evidence type="ECO:0000256" key="8">
    <source>
        <dbReference type="RuleBase" id="RU003738"/>
    </source>
</evidence>
<dbReference type="SUPFAM" id="SSF51419">
    <property type="entry name" value="PLP-binding barrel"/>
    <property type="match status" value="1"/>
</dbReference>
<dbReference type="InterPro" id="IPR022644">
    <property type="entry name" value="De-COase2_N"/>
</dbReference>
<dbReference type="PANTHER" id="PTHR43727:SF2">
    <property type="entry name" value="GROUP IV DECARBOXYLASE"/>
    <property type="match status" value="1"/>
</dbReference>
<dbReference type="UniPathway" id="UPA00034">
    <property type="reaction ID" value="UER00027"/>
</dbReference>
<sequence length="393" mass="43797">MHTKNNKLYFGKYSSTTLAKKFGTPLYVYEADVIRQRYLELIKNMLYHKFHIHYACKANTNISILKLLLHLGAKIETVSRGEITSALKVGFKSKDILYTSSSVTEEEMVFVIKNNIKVNLDSLSQIELYGKLNPNGKIGIRINQGIGAGHHSHVITGGVMSKFGIPLEHLSQAKKLAKKYKLQIVSLHQHIGSNVLDSKILLKAFDKLLETAKDFSELESLDFGGGLGIPYLPKDKNLNLKLLGQEMTRKMNNFSKIYGRELNMILEPGRFLVAEAGTLLANVTEIKTNPKRTFVGINTGFNHLLRPAMYGSHHEIINANKIKGAIIKVDVAGNICESGDVFGRDRKISKPKVGDVLAIKNSGAYGYVMASRYNSRELPREILIGKNGILRSI</sequence>
<dbReference type="InterPro" id="IPR022653">
    <property type="entry name" value="De-COase2_pyr-phos_BS"/>
</dbReference>
<dbReference type="GO" id="GO:0008836">
    <property type="term" value="F:diaminopimelate decarboxylase activity"/>
    <property type="evidence" value="ECO:0007669"/>
    <property type="project" value="UniProtKB-UniRule"/>
</dbReference>
<accession>A0A837HSA3</accession>
<name>A0A837HSA3_9BACT</name>
<keyword evidence="8" id="KW-0028">Amino-acid biosynthesis</keyword>
<dbReference type="Gene3D" id="2.40.37.10">
    <property type="entry name" value="Lyase, Ornithine Decarboxylase, Chain A, domain 1"/>
    <property type="match status" value="1"/>
</dbReference>
<dbReference type="PRINTS" id="PR01181">
    <property type="entry name" value="DAPDCRBXLASE"/>
</dbReference>
<dbReference type="Pfam" id="PF02784">
    <property type="entry name" value="Orn_Arg_deC_N"/>
    <property type="match status" value="1"/>
</dbReference>
<feature type="modified residue" description="N6-(pyridoxal phosphate)lysine" evidence="6">
    <location>
        <position position="57"/>
    </location>
</feature>
<dbReference type="InterPro" id="IPR002986">
    <property type="entry name" value="DAP_deCOOHase_LysA"/>
</dbReference>
<dbReference type="PROSITE" id="PS00878">
    <property type="entry name" value="ODR_DC_2_1"/>
    <property type="match status" value="1"/>
</dbReference>
<dbReference type="EC" id="4.1.1.20" evidence="5 8"/>
<proteinExistence type="inferred from homology"/>
<dbReference type="PANTHER" id="PTHR43727">
    <property type="entry name" value="DIAMINOPIMELATE DECARBOXYLASE"/>
    <property type="match status" value="1"/>
</dbReference>
<evidence type="ECO:0000256" key="4">
    <source>
        <dbReference type="ARBA" id="ARBA00023239"/>
    </source>
</evidence>
<dbReference type="InterPro" id="IPR022643">
    <property type="entry name" value="De-COase2_C"/>
</dbReference>
<evidence type="ECO:0000259" key="9">
    <source>
        <dbReference type="Pfam" id="PF00278"/>
    </source>
</evidence>
<dbReference type="InterPro" id="IPR029066">
    <property type="entry name" value="PLP-binding_barrel"/>
</dbReference>
<evidence type="ECO:0000313" key="12">
    <source>
        <dbReference type="Proteomes" id="UP000033998"/>
    </source>
</evidence>
<comment type="catalytic activity">
    <reaction evidence="8">
        <text>meso-2,6-diaminopimelate + H(+) = L-lysine + CO2</text>
        <dbReference type="Rhea" id="RHEA:15101"/>
        <dbReference type="ChEBI" id="CHEBI:15378"/>
        <dbReference type="ChEBI" id="CHEBI:16526"/>
        <dbReference type="ChEBI" id="CHEBI:32551"/>
        <dbReference type="ChEBI" id="CHEBI:57791"/>
        <dbReference type="EC" id="4.1.1.20"/>
    </reaction>
</comment>
<dbReference type="PRINTS" id="PR01179">
    <property type="entry name" value="ODADCRBXLASE"/>
</dbReference>
<comment type="similarity">
    <text evidence="7">Belongs to the Orn/Lys/Arg decarboxylase class-II family.</text>
</comment>
<evidence type="ECO:0000313" key="11">
    <source>
        <dbReference type="EMBL" id="KKR02200.1"/>
    </source>
</evidence>
<keyword evidence="3 6" id="KW-0663">Pyridoxal phosphate</keyword>
<dbReference type="EMBL" id="LBWE01000002">
    <property type="protein sequence ID" value="KKR02200.1"/>
    <property type="molecule type" value="Genomic_DNA"/>
</dbReference>
<comment type="pathway">
    <text evidence="8">Amino-acid biosynthesis; L-lysine biosynthesis via DAP pathway; L-lysine from DL-2,6-diaminopimelate: step 1/1.</text>
</comment>
<dbReference type="InterPro" id="IPR009006">
    <property type="entry name" value="Ala_racemase/Decarboxylase_C"/>
</dbReference>
<comment type="cofactor">
    <cofactor evidence="1 6 8">
        <name>pyridoxal 5'-phosphate</name>
        <dbReference type="ChEBI" id="CHEBI:597326"/>
    </cofactor>
</comment>
<evidence type="ECO:0000256" key="2">
    <source>
        <dbReference type="ARBA" id="ARBA00022793"/>
    </source>
</evidence>
<dbReference type="InterPro" id="IPR000183">
    <property type="entry name" value="Orn/DAP/Arg_de-COase"/>
</dbReference>
<feature type="domain" description="Orn/DAP/Arg decarboxylase 2 N-terminal" evidence="10">
    <location>
        <begin position="37"/>
        <end position="274"/>
    </location>
</feature>
<evidence type="ECO:0000256" key="7">
    <source>
        <dbReference type="RuleBase" id="RU003737"/>
    </source>
</evidence>
<dbReference type="Proteomes" id="UP000033998">
    <property type="component" value="Unassembled WGS sequence"/>
</dbReference>
<keyword evidence="2 8" id="KW-0210">Decarboxylase</keyword>
<evidence type="ECO:0000256" key="6">
    <source>
        <dbReference type="PIRSR" id="PIRSR600183-50"/>
    </source>
</evidence>
<dbReference type="CDD" id="cd06828">
    <property type="entry name" value="PLPDE_III_DapDC"/>
    <property type="match status" value="1"/>
</dbReference>
<evidence type="ECO:0000256" key="1">
    <source>
        <dbReference type="ARBA" id="ARBA00001933"/>
    </source>
</evidence>